<evidence type="ECO:0000256" key="2">
    <source>
        <dbReference type="ARBA" id="ARBA00022475"/>
    </source>
</evidence>
<dbReference type="Pfam" id="PF01943">
    <property type="entry name" value="Polysacc_synt"/>
    <property type="match status" value="1"/>
</dbReference>
<protein>
    <submittedName>
        <fullName evidence="7">Cell division protein</fullName>
    </submittedName>
</protein>
<feature type="transmembrane region" description="Helical" evidence="6">
    <location>
        <begin position="131"/>
        <end position="148"/>
    </location>
</feature>
<feature type="transmembrane region" description="Helical" evidence="6">
    <location>
        <begin position="193"/>
        <end position="217"/>
    </location>
</feature>
<evidence type="ECO:0000256" key="3">
    <source>
        <dbReference type="ARBA" id="ARBA00022692"/>
    </source>
</evidence>
<feature type="transmembrane region" description="Helical" evidence="6">
    <location>
        <begin position="430"/>
        <end position="452"/>
    </location>
</feature>
<keyword evidence="7" id="KW-0132">Cell division</keyword>
<dbReference type="PIRSF" id="PIRSF038958">
    <property type="entry name" value="PG_synth_SpoVB"/>
    <property type="match status" value="1"/>
</dbReference>
<evidence type="ECO:0000313" key="7">
    <source>
        <dbReference type="EMBL" id="KQL53250.1"/>
    </source>
</evidence>
<feature type="transmembrane region" description="Helical" evidence="6">
    <location>
        <begin position="47"/>
        <end position="69"/>
    </location>
</feature>
<dbReference type="PANTHER" id="PTHR30250:SF21">
    <property type="entry name" value="LIPID II FLIPPASE MURJ"/>
    <property type="match status" value="1"/>
</dbReference>
<dbReference type="InterPro" id="IPR002797">
    <property type="entry name" value="Polysacc_synth"/>
</dbReference>
<feature type="transmembrane region" description="Helical" evidence="6">
    <location>
        <begin position="339"/>
        <end position="363"/>
    </location>
</feature>
<feature type="transmembrane region" description="Helical" evidence="6">
    <location>
        <begin position="299"/>
        <end position="318"/>
    </location>
</feature>
<dbReference type="Proteomes" id="UP000051888">
    <property type="component" value="Unassembled WGS sequence"/>
</dbReference>
<sequence length="539" mass="59479">MSSKLIRGTFILTLGTFISKFIGLFYVIPFHAIIGGSEPEALYQFGYVPYTLFISIATAGVPLAVSKYIAKYNALEEYAVGRKLFKSGMILMLMTGIVCFLIMYIFAPTFAELSMSGVESKKYSIDNVTTIIRAVSFALIIIPIMSLIRGYFQGHQSMGPSAVSQVIEQIVRIVFLLLGAYLVLHVFNGSMVTAISVATFAAFVGGIASLIVLFWYWKIRKHHFDELLEHDKGTLNVSLREMYKEIFIYALPFVFVGVANSLFQYVDQLTFTRGMAAINKGKEALEAIGVLNFDSHKLVIIPVSLATSFSLTLVPLITESFAKGNRQSMIRQVDQTFQLLLFLTVPAAMGLSLLADPIFTVFYQHSKLGADVLGHYAPVAILFALYSVTAAILQGINEQRFTILSLLTGLLVKLAFNIPLIKLFETDGAVYATALGYSVSIIINLVVIKIFANYPFKTVLRRSILILLMNAIMVGVVIAFYKITTLFLSPASKWQSLLIVIICGGIGAAIYGYIGLRSGLADKLFGQRLQSIKRRLHIG</sequence>
<evidence type="ECO:0000256" key="5">
    <source>
        <dbReference type="ARBA" id="ARBA00023136"/>
    </source>
</evidence>
<reference evidence="7 8" key="1">
    <citation type="submission" date="2015-09" db="EMBL/GenBank/DDBJ databases">
        <title>Genome sequencing project for genomic taxonomy and phylogenomics of Bacillus-like bacteria.</title>
        <authorList>
            <person name="Liu B."/>
            <person name="Wang J."/>
            <person name="Zhu Y."/>
            <person name="Liu G."/>
            <person name="Chen Q."/>
            <person name="Chen Z."/>
            <person name="Lan J."/>
            <person name="Che J."/>
            <person name="Ge C."/>
            <person name="Shi H."/>
            <person name="Pan Z."/>
            <person name="Liu X."/>
        </authorList>
    </citation>
    <scope>NUCLEOTIDE SEQUENCE [LARGE SCALE GENOMIC DNA]</scope>
    <source>
        <strain evidence="7 8">LMG 18435</strain>
    </source>
</reference>
<dbReference type="RefSeq" id="WP_055738980.1">
    <property type="nucleotide sequence ID" value="NZ_JAAIWL010000043.1"/>
</dbReference>
<evidence type="ECO:0000256" key="1">
    <source>
        <dbReference type="ARBA" id="ARBA00004651"/>
    </source>
</evidence>
<keyword evidence="5 6" id="KW-0472">Membrane</keyword>
<comment type="caution">
    <text evidence="7">The sequence shown here is derived from an EMBL/GenBank/DDBJ whole genome shotgun (WGS) entry which is preliminary data.</text>
</comment>
<accession>A0A0Q3WX10</accession>
<feature type="transmembrane region" description="Helical" evidence="6">
    <location>
        <begin position="90"/>
        <end position="111"/>
    </location>
</feature>
<keyword evidence="7" id="KW-0131">Cell cycle</keyword>
<feature type="transmembrane region" description="Helical" evidence="6">
    <location>
        <begin position="403"/>
        <end position="424"/>
    </location>
</feature>
<dbReference type="STRING" id="157838.AN964_06945"/>
<dbReference type="PANTHER" id="PTHR30250">
    <property type="entry name" value="PST FAMILY PREDICTED COLANIC ACID TRANSPORTER"/>
    <property type="match status" value="1"/>
</dbReference>
<dbReference type="GO" id="GO:0051301">
    <property type="term" value="P:cell division"/>
    <property type="evidence" value="ECO:0007669"/>
    <property type="project" value="UniProtKB-KW"/>
</dbReference>
<dbReference type="InterPro" id="IPR050833">
    <property type="entry name" value="Poly_Biosynth_Transport"/>
</dbReference>
<dbReference type="CDD" id="cd13124">
    <property type="entry name" value="MATE_SpoVB_like"/>
    <property type="match status" value="1"/>
</dbReference>
<feature type="transmembrane region" description="Helical" evidence="6">
    <location>
        <begin position="12"/>
        <end position="35"/>
    </location>
</feature>
<dbReference type="InterPro" id="IPR024923">
    <property type="entry name" value="PG_synth_SpoVB"/>
</dbReference>
<name>A0A0Q3WX10_9BACI</name>
<keyword evidence="3 6" id="KW-0812">Transmembrane</keyword>
<gene>
    <name evidence="7" type="ORF">AN964_06945</name>
</gene>
<proteinExistence type="predicted"/>
<dbReference type="EMBL" id="LJJC01000004">
    <property type="protein sequence ID" value="KQL53250.1"/>
    <property type="molecule type" value="Genomic_DNA"/>
</dbReference>
<comment type="subcellular location">
    <subcellularLocation>
        <location evidence="1">Cell membrane</location>
        <topology evidence="1">Multi-pass membrane protein</topology>
    </subcellularLocation>
</comment>
<feature type="transmembrane region" description="Helical" evidence="6">
    <location>
        <begin position="464"/>
        <end position="488"/>
    </location>
</feature>
<dbReference type="AlphaFoldDB" id="A0A0Q3WX10"/>
<feature type="transmembrane region" description="Helical" evidence="6">
    <location>
        <begin position="246"/>
        <end position="266"/>
    </location>
</feature>
<evidence type="ECO:0000256" key="4">
    <source>
        <dbReference type="ARBA" id="ARBA00022989"/>
    </source>
</evidence>
<feature type="transmembrane region" description="Helical" evidence="6">
    <location>
        <begin position="169"/>
        <end position="187"/>
    </location>
</feature>
<keyword evidence="8" id="KW-1185">Reference proteome</keyword>
<dbReference type="PATRIC" id="fig|157838.3.peg.1529"/>
<keyword evidence="4 6" id="KW-1133">Transmembrane helix</keyword>
<feature type="transmembrane region" description="Helical" evidence="6">
    <location>
        <begin position="494"/>
        <end position="514"/>
    </location>
</feature>
<evidence type="ECO:0000256" key="6">
    <source>
        <dbReference type="SAM" id="Phobius"/>
    </source>
</evidence>
<dbReference type="OrthoDB" id="9775950at2"/>
<feature type="transmembrane region" description="Helical" evidence="6">
    <location>
        <begin position="375"/>
        <end position="396"/>
    </location>
</feature>
<organism evidence="7 8">
    <name type="scientific">Heyndrickxia shackletonii</name>
    <dbReference type="NCBI Taxonomy" id="157838"/>
    <lineage>
        <taxon>Bacteria</taxon>
        <taxon>Bacillati</taxon>
        <taxon>Bacillota</taxon>
        <taxon>Bacilli</taxon>
        <taxon>Bacillales</taxon>
        <taxon>Bacillaceae</taxon>
        <taxon>Heyndrickxia</taxon>
    </lineage>
</organism>
<dbReference type="GO" id="GO:0005886">
    <property type="term" value="C:plasma membrane"/>
    <property type="evidence" value="ECO:0007669"/>
    <property type="project" value="UniProtKB-SubCell"/>
</dbReference>
<keyword evidence="2" id="KW-1003">Cell membrane</keyword>
<evidence type="ECO:0000313" key="8">
    <source>
        <dbReference type="Proteomes" id="UP000051888"/>
    </source>
</evidence>